<dbReference type="Pfam" id="PF17871">
    <property type="entry name" value="AAA_lid_9"/>
    <property type="match status" value="1"/>
</dbReference>
<dbReference type="SUPFAM" id="SSF51126">
    <property type="entry name" value="Pectin lyase-like"/>
    <property type="match status" value="1"/>
</dbReference>
<dbReference type="Pfam" id="PF02861">
    <property type="entry name" value="Clp_N"/>
    <property type="match status" value="1"/>
</dbReference>
<feature type="coiled-coil region" evidence="8">
    <location>
        <begin position="443"/>
        <end position="497"/>
    </location>
</feature>
<organism evidence="11 12">
    <name type="scientific">Variovorax boronicumulans</name>
    <dbReference type="NCBI Taxonomy" id="436515"/>
    <lineage>
        <taxon>Bacteria</taxon>
        <taxon>Pseudomonadati</taxon>
        <taxon>Pseudomonadota</taxon>
        <taxon>Betaproteobacteria</taxon>
        <taxon>Burkholderiales</taxon>
        <taxon>Comamonadaceae</taxon>
        <taxon>Variovorax</taxon>
    </lineage>
</organism>
<dbReference type="PROSITE" id="PS51903">
    <property type="entry name" value="CLP_R"/>
    <property type="match status" value="1"/>
</dbReference>
<dbReference type="PRINTS" id="PR00300">
    <property type="entry name" value="CLPPROTEASEA"/>
</dbReference>
<dbReference type="Gene3D" id="1.10.1780.10">
    <property type="entry name" value="Clp, N-terminal domain"/>
    <property type="match status" value="1"/>
</dbReference>
<keyword evidence="5" id="KW-0143">Chaperone</keyword>
<dbReference type="InterPro" id="IPR018368">
    <property type="entry name" value="ClpA/B_CS1"/>
</dbReference>
<accession>A0A250DK54</accession>
<dbReference type="Pfam" id="PF00004">
    <property type="entry name" value="AAA"/>
    <property type="match status" value="1"/>
</dbReference>
<dbReference type="CDD" id="cd00009">
    <property type="entry name" value="AAA"/>
    <property type="match status" value="1"/>
</dbReference>
<dbReference type="GO" id="GO:0005524">
    <property type="term" value="F:ATP binding"/>
    <property type="evidence" value="ECO:0007669"/>
    <property type="project" value="UniProtKB-KW"/>
</dbReference>
<keyword evidence="4" id="KW-0067">ATP-binding</keyword>
<dbReference type="Proteomes" id="UP000217154">
    <property type="component" value="Chromosome"/>
</dbReference>
<evidence type="ECO:0000313" key="12">
    <source>
        <dbReference type="Proteomes" id="UP000217154"/>
    </source>
</evidence>
<dbReference type="SMART" id="SM00382">
    <property type="entry name" value="AAA"/>
    <property type="match status" value="2"/>
</dbReference>
<keyword evidence="8" id="KW-0175">Coiled coil</keyword>
<dbReference type="Pfam" id="PF07724">
    <property type="entry name" value="AAA_2"/>
    <property type="match status" value="1"/>
</dbReference>
<dbReference type="InterPro" id="IPR001270">
    <property type="entry name" value="ClpA/B"/>
</dbReference>
<reference evidence="11 12" key="1">
    <citation type="submission" date="2017-09" db="EMBL/GenBank/DDBJ databases">
        <title>The diverse metabolic capabilities of V. boronicumulans make it an excellent choice for continued studies on novel biodegradation.</title>
        <authorList>
            <person name="Sun S."/>
        </authorList>
    </citation>
    <scope>NUCLEOTIDE SEQUENCE [LARGE SCALE GENOMIC DNA]</scope>
    <source>
        <strain evidence="11 12">J1</strain>
    </source>
</reference>
<dbReference type="CDD" id="cd19499">
    <property type="entry name" value="RecA-like_ClpB_Hsp104-like"/>
    <property type="match status" value="1"/>
</dbReference>
<dbReference type="Gene3D" id="3.40.50.300">
    <property type="entry name" value="P-loop containing nucleotide triphosphate hydrolases"/>
    <property type="match status" value="3"/>
</dbReference>
<dbReference type="PROSITE" id="PS00870">
    <property type="entry name" value="CLPAB_1"/>
    <property type="match status" value="1"/>
</dbReference>
<evidence type="ECO:0000256" key="8">
    <source>
        <dbReference type="SAM" id="Coils"/>
    </source>
</evidence>
<dbReference type="InterPro" id="IPR012334">
    <property type="entry name" value="Pectin_lyas_fold"/>
</dbReference>
<keyword evidence="2 7" id="KW-0677">Repeat</keyword>
<dbReference type="GO" id="GO:0034605">
    <property type="term" value="P:cellular response to heat"/>
    <property type="evidence" value="ECO:0007669"/>
    <property type="project" value="TreeGrafter"/>
</dbReference>
<dbReference type="InterPro" id="IPR004176">
    <property type="entry name" value="Clp_R_N"/>
</dbReference>
<dbReference type="InterPro" id="IPR011050">
    <property type="entry name" value="Pectin_lyase_fold/virulence"/>
</dbReference>
<gene>
    <name evidence="11" type="primary">clpV</name>
    <name evidence="11" type="ORF">CKY39_16610</name>
</gene>
<feature type="domain" description="Clp R" evidence="10">
    <location>
        <begin position="9"/>
        <end position="151"/>
    </location>
</feature>
<dbReference type="PANTHER" id="PTHR11638">
    <property type="entry name" value="ATP-DEPENDENT CLP PROTEASE"/>
    <property type="match status" value="1"/>
</dbReference>
<dbReference type="SUPFAM" id="SSF52540">
    <property type="entry name" value="P-loop containing nucleoside triphosphate hydrolases"/>
    <property type="match status" value="2"/>
</dbReference>
<feature type="region of interest" description="Disordered" evidence="9">
    <location>
        <begin position="155"/>
        <end position="180"/>
    </location>
</feature>
<evidence type="ECO:0000313" key="11">
    <source>
        <dbReference type="EMBL" id="ATA54644.1"/>
    </source>
</evidence>
<evidence type="ECO:0000256" key="9">
    <source>
        <dbReference type="SAM" id="MobiDB-lite"/>
    </source>
</evidence>
<comment type="similarity">
    <text evidence="1">Belongs to the ClpA/ClpB family.</text>
</comment>
<dbReference type="Gene3D" id="2.160.20.10">
    <property type="entry name" value="Single-stranded right-handed beta-helix, Pectin lyase-like"/>
    <property type="match status" value="1"/>
</dbReference>
<evidence type="ECO:0000256" key="2">
    <source>
        <dbReference type="ARBA" id="ARBA00022737"/>
    </source>
</evidence>
<name>A0A250DK54_9BURK</name>
<comment type="function">
    <text evidence="6">Part of a stress-induced multi-chaperone system, it is involved in the recovery of the cell from heat-induced damage, in cooperation with DnaK, DnaJ and GrpE. Acts before DnaK, in the processing of protein aggregates. Protein binding stimulates the ATPase activity; ATP hydrolysis unfolds the denatured protein aggregates, which probably helps expose new hydrophobic binding sites on the surface of ClpB-bound aggregates, contributing to the solubilization and refolding of denatured protein aggregates by DnaK.</text>
</comment>
<evidence type="ECO:0000256" key="1">
    <source>
        <dbReference type="ARBA" id="ARBA00008675"/>
    </source>
</evidence>
<dbReference type="NCBIfam" id="TIGR03345">
    <property type="entry name" value="VI_ClpV1"/>
    <property type="match status" value="1"/>
</dbReference>
<dbReference type="AlphaFoldDB" id="A0A250DK54"/>
<sequence length="981" mass="105532">MTISRRALFGKLNLTLFRGIESATAFAKLRGNPYVELTHWIHQLWQLNDSDLHRICRHYQIDAQAIEKDLASALSSLPSGATSLTDFSSHTEAAIERAWVLSSLEFGAHCVRGAWLLAALLQTPDLRRVLLGISPAFQRIPADQLTEAIGAIVAGSPEGQEGPHDGSGLPSALPGEASAALTDAASDGRSALRRYCTDLTERASQGQIDPVIGRGHEIRTMVDILLRRRQNNPLLTGDAGVGKTAVVEGLALAIAQGEVPPDLKNCRLWSLDVGALLAGASMRGEFESRLKALLEEAGKSVQPVILFIDEVHTLVGAGGQSGTGDAANLLKPALARGTLRTIGATTWSEYKRHIEKDPALTRRFQTLQVAEPDEIAAIEMVRGLVATFAEHHGVLVLDEAVRAAVTLSHRYIPARQLPDKAISLLDTACARVAMSLHAPPPDVEQWRYRIAALQVELELLSQEGVVAQGSDARALRLDKARFQLDAAQQALTLHEARWQDELALVRTIHGLRTKKREEAKELSCAEGNAPSAQLEALELELAAHQKELPLIFPQVDEAVVAGIVADWTGIPVGRMVTDEVAAVVALQSRLEARVIGQGPALAAIAERMQTARARLTDPNKPVGVFLLAGPSGVGKTETALALAEAMYGGEQNLITINMSEFQESHTVSTLKGAPPGYVGYGEGGVLTEAVRRKPYSTILLDEVEKAHPDVHEIFYQVFDKGWMEDGEGRRVDFRNTTILLTSNTGAELITALSEDPLLTPDVEALRDALQPALRTVFPAAFLGRLTVVPYLPLASGAFVGVSWKNLTFVGCDFAGDGNIKLASMSGCKFIDCRFLAPHHDFGVMTDVSFTQCSSAGRSIVCGGDGSAGVLFQECSFDGGSSAPAAHEGVGCMGEVTFRNCTGRGEVLVAGTRLTIDNCRFDHMTFAIGRQRRRGAPLAATVLIDNSQGSGVWRMVDCRMKTSHIQNSSFEQIVNDSSECEA</sequence>
<dbReference type="GO" id="GO:0005737">
    <property type="term" value="C:cytoplasm"/>
    <property type="evidence" value="ECO:0007669"/>
    <property type="project" value="TreeGrafter"/>
</dbReference>
<keyword evidence="3" id="KW-0547">Nucleotide-binding</keyword>
<dbReference type="EMBL" id="CP023284">
    <property type="protein sequence ID" value="ATA54644.1"/>
    <property type="molecule type" value="Genomic_DNA"/>
</dbReference>
<dbReference type="InterPro" id="IPR003959">
    <property type="entry name" value="ATPase_AAA_core"/>
</dbReference>
<dbReference type="InterPro" id="IPR036628">
    <property type="entry name" value="Clp_N_dom_sf"/>
</dbReference>
<dbReference type="InterPro" id="IPR041546">
    <property type="entry name" value="ClpA/ClpB_AAA_lid"/>
</dbReference>
<dbReference type="SUPFAM" id="SSF81923">
    <property type="entry name" value="Double Clp-N motif"/>
    <property type="match status" value="1"/>
</dbReference>
<dbReference type="InterPro" id="IPR017729">
    <property type="entry name" value="ATPase_T6SS_ClpV1"/>
</dbReference>
<evidence type="ECO:0000256" key="3">
    <source>
        <dbReference type="ARBA" id="ARBA00022741"/>
    </source>
</evidence>
<proteinExistence type="inferred from homology"/>
<dbReference type="PANTHER" id="PTHR11638:SF184">
    <property type="entry name" value="ATPASE WITH CHAPERONE ACTIVITY"/>
    <property type="match status" value="1"/>
</dbReference>
<dbReference type="InterPro" id="IPR050130">
    <property type="entry name" value="ClpA_ClpB"/>
</dbReference>
<evidence type="ECO:0000256" key="6">
    <source>
        <dbReference type="ARBA" id="ARBA00025613"/>
    </source>
</evidence>
<dbReference type="KEGG" id="vbo:CKY39_16610"/>
<evidence type="ECO:0000256" key="5">
    <source>
        <dbReference type="ARBA" id="ARBA00023186"/>
    </source>
</evidence>
<evidence type="ECO:0000259" key="10">
    <source>
        <dbReference type="PROSITE" id="PS51903"/>
    </source>
</evidence>
<dbReference type="InterPro" id="IPR027417">
    <property type="entry name" value="P-loop_NTPase"/>
</dbReference>
<protein>
    <submittedName>
        <fullName evidence="11">Type VI secretion system ATPase TssH</fullName>
    </submittedName>
</protein>
<dbReference type="InterPro" id="IPR003593">
    <property type="entry name" value="AAA+_ATPase"/>
</dbReference>
<dbReference type="GO" id="GO:0016887">
    <property type="term" value="F:ATP hydrolysis activity"/>
    <property type="evidence" value="ECO:0007669"/>
    <property type="project" value="InterPro"/>
</dbReference>
<evidence type="ECO:0000256" key="7">
    <source>
        <dbReference type="PROSITE-ProRule" id="PRU01251"/>
    </source>
</evidence>
<evidence type="ECO:0000256" key="4">
    <source>
        <dbReference type="ARBA" id="ARBA00022840"/>
    </source>
</evidence>